<dbReference type="AlphaFoldDB" id="A0A371HYI1"/>
<sequence>MLYGHTELHTGLVGDVSLLDYFEEGVLSRLESGTVQFTDGPFVITHVFPYGVVELRDENTNSTFQVNGHQIKLFHEGPTPTMAEMESISLMELVSSSTDPLYDLDPKIELTLHRLRKARNIVVSNSSNFVSNSPVTNISNSVEYSSTNSFA</sequence>
<name>A0A371HYI1_MUCPR</name>
<accession>A0A371HYI1</accession>
<feature type="non-terminal residue" evidence="1">
    <location>
        <position position="1"/>
    </location>
</feature>
<evidence type="ECO:0000313" key="2">
    <source>
        <dbReference type="Proteomes" id="UP000257109"/>
    </source>
</evidence>
<comment type="caution">
    <text evidence="1">The sequence shown here is derived from an EMBL/GenBank/DDBJ whole genome shotgun (WGS) entry which is preliminary data.</text>
</comment>
<dbReference type="EMBL" id="QJKJ01001398">
    <property type="protein sequence ID" value="RDY07793.1"/>
    <property type="molecule type" value="Genomic_DNA"/>
</dbReference>
<proteinExistence type="predicted"/>
<evidence type="ECO:0000313" key="1">
    <source>
        <dbReference type="EMBL" id="RDY07793.1"/>
    </source>
</evidence>
<reference evidence="1" key="1">
    <citation type="submission" date="2018-05" db="EMBL/GenBank/DDBJ databases">
        <title>Draft genome of Mucuna pruriens seed.</title>
        <authorList>
            <person name="Nnadi N.E."/>
            <person name="Vos R."/>
            <person name="Hasami M.H."/>
            <person name="Devisetty U.K."/>
            <person name="Aguiy J.C."/>
        </authorList>
    </citation>
    <scope>NUCLEOTIDE SEQUENCE [LARGE SCALE GENOMIC DNA]</scope>
    <source>
        <strain evidence="1">JCA_2017</strain>
    </source>
</reference>
<organism evidence="1 2">
    <name type="scientific">Mucuna pruriens</name>
    <name type="common">Velvet bean</name>
    <name type="synonym">Dolichos pruriens</name>
    <dbReference type="NCBI Taxonomy" id="157652"/>
    <lineage>
        <taxon>Eukaryota</taxon>
        <taxon>Viridiplantae</taxon>
        <taxon>Streptophyta</taxon>
        <taxon>Embryophyta</taxon>
        <taxon>Tracheophyta</taxon>
        <taxon>Spermatophyta</taxon>
        <taxon>Magnoliopsida</taxon>
        <taxon>eudicotyledons</taxon>
        <taxon>Gunneridae</taxon>
        <taxon>Pentapetalae</taxon>
        <taxon>rosids</taxon>
        <taxon>fabids</taxon>
        <taxon>Fabales</taxon>
        <taxon>Fabaceae</taxon>
        <taxon>Papilionoideae</taxon>
        <taxon>50 kb inversion clade</taxon>
        <taxon>NPAAA clade</taxon>
        <taxon>indigoferoid/millettioid clade</taxon>
        <taxon>Phaseoleae</taxon>
        <taxon>Mucuna</taxon>
    </lineage>
</organism>
<dbReference type="Proteomes" id="UP000257109">
    <property type="component" value="Unassembled WGS sequence"/>
</dbReference>
<protein>
    <submittedName>
        <fullName evidence="1">Uncharacterized protein</fullName>
    </submittedName>
</protein>
<keyword evidence="2" id="KW-1185">Reference proteome</keyword>
<gene>
    <name evidence="1" type="ORF">CR513_08054</name>
</gene>